<evidence type="ECO:0000313" key="3">
    <source>
        <dbReference type="EMBL" id="AEB67612.1"/>
    </source>
</evidence>
<dbReference type="InParanoid" id="F4BVL8"/>
<sequence>MGRAIGKNEEEVAVAMMLQIKNRCNPIEPPAISSDGNDSYPEAMLETWGKSPEYAGRGRPPTRKQPQPGWRCLQVTKHRSGGRLIRITHRVVYGDPNEVPSFLGLNTAYVERTNLTSRQMNGRMVRKTLSFSKEEEMLKASCALEDMVYNYGRPLKSLREESNSDQRQWDPRSPAMAAGITDHIWTIDEMMMLLVVPESINA</sequence>
<dbReference type="EMBL" id="CP002565">
    <property type="protein sequence ID" value="AEB67605.1"/>
    <property type="molecule type" value="Genomic_DNA"/>
</dbReference>
<evidence type="ECO:0000313" key="2">
    <source>
        <dbReference type="EMBL" id="AEB67605.1"/>
    </source>
</evidence>
<gene>
    <name evidence="2" type="ordered locus">MCON_0813</name>
    <name evidence="3" type="ordered locus">MCON_0822</name>
    <name evidence="4" type="ordered locus">MCON_3383</name>
</gene>
<dbReference type="HOGENOM" id="CLU_054009_1_0_2"/>
<dbReference type="KEGG" id="mcj:MCON_0813"/>
<evidence type="ECO:0000256" key="1">
    <source>
        <dbReference type="SAM" id="MobiDB-lite"/>
    </source>
</evidence>
<accession>F4BVL8</accession>
<evidence type="ECO:0000313" key="5">
    <source>
        <dbReference type="Proteomes" id="UP000007807"/>
    </source>
</evidence>
<name>F4BVL8_METSG</name>
<proteinExistence type="predicted"/>
<organism evidence="4 5">
    <name type="scientific">Methanothrix soehngenii (strain ATCC 5969 / DSM 3671 / JCM 10134 / NBRC 103675 / OCM 69 / GP-6)</name>
    <name type="common">Methanosaeta concilii</name>
    <dbReference type="NCBI Taxonomy" id="990316"/>
    <lineage>
        <taxon>Archaea</taxon>
        <taxon>Methanobacteriati</taxon>
        <taxon>Methanobacteriota</taxon>
        <taxon>Stenosarchaea group</taxon>
        <taxon>Methanomicrobia</taxon>
        <taxon>Methanotrichales</taxon>
        <taxon>Methanotrichaceae</taxon>
        <taxon>Methanothrix</taxon>
    </lineage>
</organism>
<dbReference type="EMBL" id="CP002565">
    <property type="protein sequence ID" value="AEB67612.1"/>
    <property type="molecule type" value="Genomic_DNA"/>
</dbReference>
<reference evidence="4 5" key="1">
    <citation type="journal article" date="2011" name="J. Bacteriol.">
        <title>Complete genome sequence of Methanosaeta concilii, a specialist in aceticlastic methanogenesis.</title>
        <authorList>
            <person name="Barber R.D."/>
            <person name="Zhang L."/>
            <person name="Harnack M."/>
            <person name="Olson M.V."/>
            <person name="Kaul R."/>
            <person name="Ingram-Smith C."/>
            <person name="Smith K.S."/>
        </authorList>
    </citation>
    <scope>NUCLEOTIDE SEQUENCE [LARGE SCALE GENOMIC DNA]</scope>
    <source>
        <strain evidence="5">ATCC 5969 / DSM 3671 / JCM 10134 / NBRC 103675 / OCM 69 / GP-6</strain>
        <strain evidence="4">GP6</strain>
    </source>
</reference>
<evidence type="ECO:0000313" key="4">
    <source>
        <dbReference type="EMBL" id="AEB69631.1"/>
    </source>
</evidence>
<dbReference type="KEGG" id="mcj:MCON_0822"/>
<dbReference type="KEGG" id="mcj:MCON_3383"/>
<feature type="region of interest" description="Disordered" evidence="1">
    <location>
        <begin position="50"/>
        <end position="69"/>
    </location>
</feature>
<protein>
    <submittedName>
        <fullName evidence="4">Uncharacterized protein</fullName>
    </submittedName>
</protein>
<keyword evidence="5" id="KW-1185">Reference proteome</keyword>
<dbReference type="EMBL" id="CP002565">
    <property type="protein sequence ID" value="AEB69631.1"/>
    <property type="molecule type" value="Genomic_DNA"/>
</dbReference>
<dbReference type="Proteomes" id="UP000007807">
    <property type="component" value="Chromosome"/>
</dbReference>
<dbReference type="AlphaFoldDB" id="F4BVL8"/>